<dbReference type="Gene3D" id="3.40.1580.10">
    <property type="entry name" value="SMI1/KNR4-like"/>
    <property type="match status" value="1"/>
</dbReference>
<evidence type="ECO:0000313" key="2">
    <source>
        <dbReference type="EMBL" id="MBF9134962.1"/>
    </source>
</evidence>
<dbReference type="SMART" id="SM00860">
    <property type="entry name" value="SMI1_KNR4"/>
    <property type="match status" value="1"/>
</dbReference>
<dbReference type="Pfam" id="PF09346">
    <property type="entry name" value="SMI1_KNR4"/>
    <property type="match status" value="1"/>
</dbReference>
<proteinExistence type="predicted"/>
<comment type="caution">
    <text evidence="2">The sequence shown here is derived from an EMBL/GenBank/DDBJ whole genome shotgun (WGS) entry which is preliminary data.</text>
</comment>
<dbReference type="InterPro" id="IPR018958">
    <property type="entry name" value="Knr4/Smi1-like_dom"/>
</dbReference>
<dbReference type="EMBL" id="JADPUN010000405">
    <property type="protein sequence ID" value="MBF9134962.1"/>
    <property type="molecule type" value="Genomic_DNA"/>
</dbReference>
<dbReference type="InterPro" id="IPR037883">
    <property type="entry name" value="Knr4/Smi1-like_sf"/>
</dbReference>
<dbReference type="Proteomes" id="UP000638560">
    <property type="component" value="Unassembled WGS sequence"/>
</dbReference>
<keyword evidence="3" id="KW-1185">Reference proteome</keyword>
<reference evidence="2 3" key="1">
    <citation type="submission" date="2020-11" db="EMBL/GenBank/DDBJ databases">
        <title>A novel isolate from a Black sea contaminated sediment with potential to produce alkanes: Plantactinospora alkalitolerans sp. nov.</title>
        <authorList>
            <person name="Carro L."/>
            <person name="Veyisoglu A."/>
            <person name="Guven K."/>
            <person name="Schumann P."/>
            <person name="Klenk H.-P."/>
            <person name="Sahin N."/>
        </authorList>
    </citation>
    <scope>NUCLEOTIDE SEQUENCE [LARGE SCALE GENOMIC DNA]</scope>
    <source>
        <strain evidence="2 3">S1510</strain>
    </source>
</reference>
<organism evidence="2 3">
    <name type="scientific">Plantactinospora alkalitolerans</name>
    <dbReference type="NCBI Taxonomy" id="2789879"/>
    <lineage>
        <taxon>Bacteria</taxon>
        <taxon>Bacillati</taxon>
        <taxon>Actinomycetota</taxon>
        <taxon>Actinomycetes</taxon>
        <taxon>Micromonosporales</taxon>
        <taxon>Micromonosporaceae</taxon>
        <taxon>Plantactinospora</taxon>
    </lineage>
</organism>
<evidence type="ECO:0000313" key="3">
    <source>
        <dbReference type="Proteomes" id="UP000638560"/>
    </source>
</evidence>
<gene>
    <name evidence="2" type="ORF">I0C86_39480</name>
</gene>
<dbReference type="SUPFAM" id="SSF160631">
    <property type="entry name" value="SMI1/KNR4-like"/>
    <property type="match status" value="1"/>
</dbReference>
<accession>A0ABS0H918</accession>
<feature type="domain" description="Knr4/Smi1-like" evidence="1">
    <location>
        <begin position="28"/>
        <end position="122"/>
    </location>
</feature>
<sequence length="181" mass="19878">MPAGDLSERVTRLLHQVPRAPEQPYPGGATDHELNDLTLRLGIPLPGELAAWLRLCKGEAIGPGGVFGARPDRETADIAAHLAWHPQWRARNWLPVAGDGCGNYYLLTTTGQLAGFVAFVDMTADPDRLEHVVASNLWQFLFFLFTRELGEPGWPFDPHSVLAEDPQIAGAPPELLPWTGR</sequence>
<dbReference type="RefSeq" id="WP_196206429.1">
    <property type="nucleotide sequence ID" value="NZ_JADPUN010000405.1"/>
</dbReference>
<evidence type="ECO:0000259" key="1">
    <source>
        <dbReference type="SMART" id="SM00860"/>
    </source>
</evidence>
<protein>
    <submittedName>
        <fullName evidence="2">SMI1/KNR4 family protein</fullName>
    </submittedName>
</protein>
<name>A0ABS0H918_9ACTN</name>